<keyword evidence="6 8" id="KW-1133">Transmembrane helix</keyword>
<evidence type="ECO:0000256" key="2">
    <source>
        <dbReference type="ARBA" id="ARBA00005179"/>
    </source>
</evidence>
<feature type="transmembrane region" description="Helical" evidence="8">
    <location>
        <begin position="58"/>
        <end position="76"/>
    </location>
</feature>
<evidence type="ECO:0000256" key="5">
    <source>
        <dbReference type="ARBA" id="ARBA00022692"/>
    </source>
</evidence>
<keyword evidence="4" id="KW-0808">Transferase</keyword>
<evidence type="ECO:0000256" key="7">
    <source>
        <dbReference type="ARBA" id="ARBA00023136"/>
    </source>
</evidence>
<feature type="transmembrane region" description="Helical" evidence="8">
    <location>
        <begin position="33"/>
        <end position="52"/>
    </location>
</feature>
<dbReference type="EMBL" id="KN880567">
    <property type="protein sequence ID" value="KIY66056.1"/>
    <property type="molecule type" value="Genomic_DNA"/>
</dbReference>
<feature type="transmembrane region" description="Helical" evidence="8">
    <location>
        <begin position="338"/>
        <end position="361"/>
    </location>
</feature>
<sequence>MSDPAGPFAYFGLVASLFLLLASVTARPSRWRFLFFIPIACINLCLIPLHFADIVADYSVHVILVGSLFLAFDFIISNDVQIDLRQKGQDSDIARRPLSERLVWGVRLILSLRGVGWLHEPTKSLRPGYTAQTSRTSFIAQQLCITMVYIVISDIASTYARTSCTFLPEPTNCTMSSRPFFWRCLDALTFACVGQIGISNLFNIISVLSVACGHSTPKDWVPGFGYWSNGYRLRNFWSIVWHQFLRRMLSDPGKWLVKTLRIPRGTNLSSYTQLYTAFILSGVLHACAEYSITDHWGYSNALVFFPAQAVGIMFEDAVVYLGRVVGFPKRLGRAIGSVWVLLWFVYTLPVLLVPMASVGFLDQSLLLPFSIVKPLIRRLGYA</sequence>
<comment type="similarity">
    <text evidence="3">Belongs to the wax synthase family.</text>
</comment>
<gene>
    <name evidence="10" type="ORF">CYLTODRAFT_491795</name>
</gene>
<evidence type="ECO:0000256" key="6">
    <source>
        <dbReference type="ARBA" id="ARBA00022989"/>
    </source>
</evidence>
<dbReference type="Pfam" id="PF13813">
    <property type="entry name" value="MBOAT_2"/>
    <property type="match status" value="1"/>
</dbReference>
<accession>A0A0D7B952</accession>
<evidence type="ECO:0000256" key="1">
    <source>
        <dbReference type="ARBA" id="ARBA00004141"/>
    </source>
</evidence>
<feature type="transmembrane region" description="Helical" evidence="8">
    <location>
        <begin position="6"/>
        <end position="26"/>
    </location>
</feature>
<protein>
    <recommendedName>
        <fullName evidence="9">Wax synthase domain-containing protein</fullName>
    </recommendedName>
</protein>
<dbReference type="GO" id="GO:0016020">
    <property type="term" value="C:membrane"/>
    <property type="evidence" value="ECO:0007669"/>
    <property type="project" value="UniProtKB-SubCell"/>
</dbReference>
<dbReference type="PANTHER" id="PTHR31595:SF57">
    <property type="entry name" value="OS04G0481900 PROTEIN"/>
    <property type="match status" value="1"/>
</dbReference>
<feature type="transmembrane region" description="Helical" evidence="8">
    <location>
        <begin position="304"/>
        <end position="326"/>
    </location>
</feature>
<evidence type="ECO:0000256" key="3">
    <source>
        <dbReference type="ARBA" id="ARBA00007282"/>
    </source>
</evidence>
<evidence type="ECO:0000259" key="9">
    <source>
        <dbReference type="Pfam" id="PF13813"/>
    </source>
</evidence>
<dbReference type="InterPro" id="IPR044851">
    <property type="entry name" value="Wax_synthase"/>
</dbReference>
<proteinExistence type="inferred from homology"/>
<comment type="pathway">
    <text evidence="2">Secondary metabolite biosynthesis.</text>
</comment>
<reference evidence="10 11" key="1">
    <citation type="journal article" date="2015" name="Fungal Genet. Biol.">
        <title>Evolution of novel wood decay mechanisms in Agaricales revealed by the genome sequences of Fistulina hepatica and Cylindrobasidium torrendii.</title>
        <authorList>
            <person name="Floudas D."/>
            <person name="Held B.W."/>
            <person name="Riley R."/>
            <person name="Nagy L.G."/>
            <person name="Koehler G."/>
            <person name="Ransdell A.S."/>
            <person name="Younus H."/>
            <person name="Chow J."/>
            <person name="Chiniquy J."/>
            <person name="Lipzen A."/>
            <person name="Tritt A."/>
            <person name="Sun H."/>
            <person name="Haridas S."/>
            <person name="LaButti K."/>
            <person name="Ohm R.A."/>
            <person name="Kues U."/>
            <person name="Blanchette R.A."/>
            <person name="Grigoriev I.V."/>
            <person name="Minto R.E."/>
            <person name="Hibbett D.S."/>
        </authorList>
    </citation>
    <scope>NUCLEOTIDE SEQUENCE [LARGE SCALE GENOMIC DNA]</scope>
    <source>
        <strain evidence="10 11">FP15055 ss-10</strain>
    </source>
</reference>
<dbReference type="GO" id="GO:0008374">
    <property type="term" value="F:O-acyltransferase activity"/>
    <property type="evidence" value="ECO:0007669"/>
    <property type="project" value="InterPro"/>
</dbReference>
<keyword evidence="11" id="KW-1185">Reference proteome</keyword>
<feature type="transmembrane region" description="Helical" evidence="8">
    <location>
        <begin position="274"/>
        <end position="292"/>
    </location>
</feature>
<feature type="domain" description="Wax synthase" evidence="9">
    <location>
        <begin position="220"/>
        <end position="305"/>
    </location>
</feature>
<evidence type="ECO:0000313" key="11">
    <source>
        <dbReference type="Proteomes" id="UP000054007"/>
    </source>
</evidence>
<evidence type="ECO:0000313" key="10">
    <source>
        <dbReference type="EMBL" id="KIY66056.1"/>
    </source>
</evidence>
<comment type="subcellular location">
    <subcellularLocation>
        <location evidence="1">Membrane</location>
        <topology evidence="1">Multi-pass membrane protein</topology>
    </subcellularLocation>
</comment>
<evidence type="ECO:0000256" key="8">
    <source>
        <dbReference type="SAM" id="Phobius"/>
    </source>
</evidence>
<dbReference type="GO" id="GO:0006629">
    <property type="term" value="P:lipid metabolic process"/>
    <property type="evidence" value="ECO:0007669"/>
    <property type="project" value="InterPro"/>
</dbReference>
<keyword evidence="5 8" id="KW-0812">Transmembrane</keyword>
<organism evidence="10 11">
    <name type="scientific">Cylindrobasidium torrendii FP15055 ss-10</name>
    <dbReference type="NCBI Taxonomy" id="1314674"/>
    <lineage>
        <taxon>Eukaryota</taxon>
        <taxon>Fungi</taxon>
        <taxon>Dikarya</taxon>
        <taxon>Basidiomycota</taxon>
        <taxon>Agaricomycotina</taxon>
        <taxon>Agaricomycetes</taxon>
        <taxon>Agaricomycetidae</taxon>
        <taxon>Agaricales</taxon>
        <taxon>Marasmiineae</taxon>
        <taxon>Physalacriaceae</taxon>
        <taxon>Cylindrobasidium</taxon>
    </lineage>
</organism>
<dbReference type="OrthoDB" id="1077582at2759"/>
<keyword evidence="7 8" id="KW-0472">Membrane</keyword>
<evidence type="ECO:0000256" key="4">
    <source>
        <dbReference type="ARBA" id="ARBA00022679"/>
    </source>
</evidence>
<name>A0A0D7B952_9AGAR</name>
<dbReference type="AlphaFoldDB" id="A0A0D7B952"/>
<dbReference type="PANTHER" id="PTHR31595">
    <property type="entry name" value="LONG-CHAIN-ALCOHOL O-FATTY-ACYLTRANSFERASE 3-RELATED"/>
    <property type="match status" value="1"/>
</dbReference>
<dbReference type="Proteomes" id="UP000054007">
    <property type="component" value="Unassembled WGS sequence"/>
</dbReference>
<dbReference type="InterPro" id="IPR032805">
    <property type="entry name" value="Wax_synthase_dom"/>
</dbReference>